<dbReference type="GeneID" id="35590771"/>
<feature type="transmembrane region" description="Helical" evidence="1">
    <location>
        <begin position="46"/>
        <end position="69"/>
    </location>
</feature>
<dbReference type="Proteomes" id="UP000236584">
    <property type="component" value="Chromosome"/>
</dbReference>
<feature type="transmembrane region" description="Helical" evidence="1">
    <location>
        <begin position="188"/>
        <end position="206"/>
    </location>
</feature>
<keyword evidence="1" id="KW-1133">Transmembrane helix</keyword>
<evidence type="ECO:0000313" key="3">
    <source>
        <dbReference type="Proteomes" id="UP000236584"/>
    </source>
</evidence>
<keyword evidence="1" id="KW-0812">Transmembrane</keyword>
<feature type="transmembrane region" description="Helical" evidence="1">
    <location>
        <begin position="76"/>
        <end position="96"/>
    </location>
</feature>
<proteinExistence type="predicted"/>
<feature type="transmembrane region" description="Helical" evidence="1">
    <location>
        <begin position="21"/>
        <end position="40"/>
    </location>
</feature>
<feature type="transmembrane region" description="Helical" evidence="1">
    <location>
        <begin position="135"/>
        <end position="156"/>
    </location>
</feature>
<dbReference type="EMBL" id="CP026309">
    <property type="protein sequence ID" value="AUV80537.1"/>
    <property type="molecule type" value="Genomic_DNA"/>
</dbReference>
<dbReference type="AlphaFoldDB" id="A0A2I8VF33"/>
<accession>A0A2I8VF33</accession>
<gene>
    <name evidence="2" type="ORF">C2R22_01740</name>
</gene>
<reference evidence="2 3" key="1">
    <citation type="submission" date="2018-01" db="EMBL/GenBank/DDBJ databases">
        <title>Complete genome sequence of Salinigranum rubrum GX10T, an extremely halophilic archaeon isolated from a marine solar saltern.</title>
        <authorList>
            <person name="Han S."/>
        </authorList>
    </citation>
    <scope>NUCLEOTIDE SEQUENCE [LARGE SCALE GENOMIC DNA]</scope>
    <source>
        <strain evidence="2 3">GX10</strain>
    </source>
</reference>
<dbReference type="RefSeq" id="WP_103424045.1">
    <property type="nucleotide sequence ID" value="NZ_CP026309.1"/>
</dbReference>
<feature type="transmembrane region" description="Helical" evidence="1">
    <location>
        <begin position="162"/>
        <end position="181"/>
    </location>
</feature>
<feature type="transmembrane region" description="Helical" evidence="1">
    <location>
        <begin position="226"/>
        <end position="246"/>
    </location>
</feature>
<protein>
    <submittedName>
        <fullName evidence="2">Uncharacterized protein</fullName>
    </submittedName>
</protein>
<sequence>MVPAGDRPLAETVRRPPVAATLLPVAYAAYLYPFGITGLGDDSLTAALVALGLLYLLPLAALGAGVAVGVDRRLRLGVLVAVGGLVLLPFAVPPTLDSLPRIGIAASMLAAGCGVVGAVESALRNRRATVTRFSRAALLCSGVVGVGHATLVLWVVRDQYEAVVDALGLWLAWGAVGMVALGVVPTLLVLRFGLVTPVLGVALLTGNAVRTDVFAAPVDSVTPFYLVVWFVVLPAIVALGGAEYAVRRHFDHLLPRPLVGGDD</sequence>
<evidence type="ECO:0000256" key="1">
    <source>
        <dbReference type="SAM" id="Phobius"/>
    </source>
</evidence>
<evidence type="ECO:0000313" key="2">
    <source>
        <dbReference type="EMBL" id="AUV80537.1"/>
    </source>
</evidence>
<organism evidence="2 3">
    <name type="scientific">Salinigranum rubrum</name>
    <dbReference type="NCBI Taxonomy" id="755307"/>
    <lineage>
        <taxon>Archaea</taxon>
        <taxon>Methanobacteriati</taxon>
        <taxon>Methanobacteriota</taxon>
        <taxon>Stenosarchaea group</taxon>
        <taxon>Halobacteria</taxon>
        <taxon>Halobacteriales</taxon>
        <taxon>Haloferacaceae</taxon>
        <taxon>Salinigranum</taxon>
    </lineage>
</organism>
<feature type="transmembrane region" description="Helical" evidence="1">
    <location>
        <begin position="102"/>
        <end position="123"/>
    </location>
</feature>
<dbReference type="KEGG" id="srub:C2R22_01740"/>
<name>A0A2I8VF33_9EURY</name>
<keyword evidence="3" id="KW-1185">Reference proteome</keyword>
<keyword evidence="1" id="KW-0472">Membrane</keyword>